<organism evidence="2 3">
    <name type="scientific">Coniella lustricola</name>
    <dbReference type="NCBI Taxonomy" id="2025994"/>
    <lineage>
        <taxon>Eukaryota</taxon>
        <taxon>Fungi</taxon>
        <taxon>Dikarya</taxon>
        <taxon>Ascomycota</taxon>
        <taxon>Pezizomycotina</taxon>
        <taxon>Sordariomycetes</taxon>
        <taxon>Sordariomycetidae</taxon>
        <taxon>Diaporthales</taxon>
        <taxon>Schizoparmaceae</taxon>
        <taxon>Coniella</taxon>
    </lineage>
</organism>
<dbReference type="Proteomes" id="UP000241462">
    <property type="component" value="Unassembled WGS sequence"/>
</dbReference>
<dbReference type="OrthoDB" id="9977941at2759"/>
<evidence type="ECO:0000313" key="2">
    <source>
        <dbReference type="EMBL" id="PSR81789.1"/>
    </source>
</evidence>
<evidence type="ECO:0000256" key="1">
    <source>
        <dbReference type="SAM" id="SignalP"/>
    </source>
</evidence>
<keyword evidence="1" id="KW-0732">Signal</keyword>
<dbReference type="InterPro" id="IPR052998">
    <property type="entry name" value="Hetero-Diels-Alderase-like"/>
</dbReference>
<name>A0A2T3A2Q8_9PEZI</name>
<dbReference type="SUPFAM" id="SSF63829">
    <property type="entry name" value="Calcium-dependent phosphotriesterase"/>
    <property type="match status" value="1"/>
</dbReference>
<dbReference type="STRING" id="2025994.A0A2T3A2Q8"/>
<proteinExistence type="predicted"/>
<reference evidence="2 3" key="1">
    <citation type="journal article" date="2018" name="Mycol. Prog.">
        <title>Coniella lustricola, a new species from submerged detritus.</title>
        <authorList>
            <person name="Raudabaugh D.B."/>
            <person name="Iturriaga T."/>
            <person name="Carver A."/>
            <person name="Mondo S."/>
            <person name="Pangilinan J."/>
            <person name="Lipzen A."/>
            <person name="He G."/>
            <person name="Amirebrahimi M."/>
            <person name="Grigoriev I.V."/>
            <person name="Miller A.N."/>
        </authorList>
    </citation>
    <scope>NUCLEOTIDE SEQUENCE [LARGE SCALE GENOMIC DNA]</scope>
    <source>
        <strain evidence="2 3">B22-T-1</strain>
    </source>
</reference>
<feature type="signal peptide" evidence="1">
    <location>
        <begin position="1"/>
        <end position="22"/>
    </location>
</feature>
<keyword evidence="3" id="KW-1185">Reference proteome</keyword>
<dbReference type="AlphaFoldDB" id="A0A2T3A2Q8"/>
<evidence type="ECO:0000313" key="3">
    <source>
        <dbReference type="Proteomes" id="UP000241462"/>
    </source>
</evidence>
<gene>
    <name evidence="2" type="ORF">BD289DRAFT_484234</name>
</gene>
<feature type="chain" id="PRO_5015735417" evidence="1">
    <location>
        <begin position="23"/>
        <end position="321"/>
    </location>
</feature>
<dbReference type="InParanoid" id="A0A2T3A2Q8"/>
<dbReference type="PANTHER" id="PTHR42060">
    <property type="entry name" value="NHL REPEAT-CONTAINING PROTEIN-RELATED"/>
    <property type="match status" value="1"/>
</dbReference>
<dbReference type="InterPro" id="IPR011042">
    <property type="entry name" value="6-blade_b-propeller_TolB-like"/>
</dbReference>
<protein>
    <submittedName>
        <fullName evidence="2">Uncharacterized protein</fullName>
    </submittedName>
</protein>
<sequence length="321" mass="33814">MSQTRKALAALACASLTGSALAQTAERLWNFTTYVDLENSILRPNGQLLFTTLTNPQLYTVDTTAAEPKAEVVRWFPGVTALNGLSKVGDDKYAVTGGVRGSFHYTNETVFTIDFSESSAANPNVTALEVVATLPDAIMLNGLANLPSNPHILLAADSRVATIWRIDIDTGSVAPAINSTLFSADANATAPIGIDGLKVSDDGAYAYFTNVYQAIFGRVPISDDGTTLVATGEAEIVTQFTADGTWDDFYLNGTVAYGAQDPSLLGRIDTTTGEQTNLFNITELAGGPTSVTPKGDGLTWLLTSNGDSAGALSGEVWEIIL</sequence>
<dbReference type="EMBL" id="KZ678494">
    <property type="protein sequence ID" value="PSR81789.1"/>
    <property type="molecule type" value="Genomic_DNA"/>
</dbReference>
<dbReference type="PANTHER" id="PTHR42060:SF1">
    <property type="entry name" value="NHL REPEAT-CONTAINING PROTEIN"/>
    <property type="match status" value="1"/>
</dbReference>
<accession>A0A2T3A2Q8</accession>
<dbReference type="Gene3D" id="2.120.10.30">
    <property type="entry name" value="TolB, C-terminal domain"/>
    <property type="match status" value="1"/>
</dbReference>